<protein>
    <submittedName>
        <fullName evidence="1">Uncharacterized protein</fullName>
    </submittedName>
</protein>
<reference evidence="1" key="2">
    <citation type="submission" date="2021-09" db="EMBL/GenBank/DDBJ databases">
        <authorList>
            <person name="Jia N."/>
            <person name="Wang J."/>
            <person name="Shi W."/>
            <person name="Du L."/>
            <person name="Sun Y."/>
            <person name="Zhan W."/>
            <person name="Jiang J."/>
            <person name="Wang Q."/>
            <person name="Zhang B."/>
            <person name="Ji P."/>
            <person name="Sakyi L.B."/>
            <person name="Cui X."/>
            <person name="Yuan T."/>
            <person name="Jiang B."/>
            <person name="Yang W."/>
            <person name="Lam T.T.-Y."/>
            <person name="Chang Q."/>
            <person name="Ding S."/>
            <person name="Wang X."/>
            <person name="Zhu J."/>
            <person name="Ruan X."/>
            <person name="Zhao L."/>
            <person name="Wei J."/>
            <person name="Que T."/>
            <person name="Du C."/>
            <person name="Cheng J."/>
            <person name="Dai P."/>
            <person name="Han X."/>
            <person name="Huang E."/>
            <person name="Gao Y."/>
            <person name="Liu J."/>
            <person name="Shao H."/>
            <person name="Ye R."/>
            <person name="Li L."/>
            <person name="Wei W."/>
            <person name="Wang X."/>
            <person name="Wang C."/>
            <person name="Huo Q."/>
            <person name="Li W."/>
            <person name="Guo W."/>
            <person name="Chen H."/>
            <person name="Chen S."/>
            <person name="Zhou L."/>
            <person name="Zhou L."/>
            <person name="Ni X."/>
            <person name="Tian J."/>
            <person name="Zhou Y."/>
            <person name="Sheng Y."/>
            <person name="Liu T."/>
            <person name="Pan Y."/>
            <person name="Xia L."/>
            <person name="Li J."/>
            <person name="Zhao F."/>
            <person name="Cao W."/>
        </authorList>
    </citation>
    <scope>NUCLEOTIDE SEQUENCE</scope>
    <source>
        <strain evidence="1">Rsan-2018</strain>
        <tissue evidence="1">Larvae</tissue>
    </source>
</reference>
<dbReference type="Proteomes" id="UP000821837">
    <property type="component" value="Unassembled WGS sequence"/>
</dbReference>
<organism evidence="1 2">
    <name type="scientific">Rhipicephalus sanguineus</name>
    <name type="common">Brown dog tick</name>
    <name type="synonym">Ixodes sanguineus</name>
    <dbReference type="NCBI Taxonomy" id="34632"/>
    <lineage>
        <taxon>Eukaryota</taxon>
        <taxon>Metazoa</taxon>
        <taxon>Ecdysozoa</taxon>
        <taxon>Arthropoda</taxon>
        <taxon>Chelicerata</taxon>
        <taxon>Arachnida</taxon>
        <taxon>Acari</taxon>
        <taxon>Parasitiformes</taxon>
        <taxon>Ixodida</taxon>
        <taxon>Ixodoidea</taxon>
        <taxon>Ixodidae</taxon>
        <taxon>Rhipicephalinae</taxon>
        <taxon>Rhipicephalus</taxon>
        <taxon>Rhipicephalus</taxon>
    </lineage>
</organism>
<keyword evidence="2" id="KW-1185">Reference proteome</keyword>
<evidence type="ECO:0000313" key="2">
    <source>
        <dbReference type="Proteomes" id="UP000821837"/>
    </source>
</evidence>
<proteinExistence type="predicted"/>
<evidence type="ECO:0000313" key="1">
    <source>
        <dbReference type="EMBL" id="KAH7932532.1"/>
    </source>
</evidence>
<accession>A0A9D4SMI3</accession>
<name>A0A9D4SMI3_RHISA</name>
<dbReference type="EMBL" id="JABSTV010001376">
    <property type="protein sequence ID" value="KAH7932532.1"/>
    <property type="molecule type" value="Genomic_DNA"/>
</dbReference>
<reference evidence="1" key="1">
    <citation type="journal article" date="2020" name="Cell">
        <title>Large-Scale Comparative Analyses of Tick Genomes Elucidate Their Genetic Diversity and Vector Capacities.</title>
        <authorList>
            <consortium name="Tick Genome and Microbiome Consortium (TIGMIC)"/>
            <person name="Jia N."/>
            <person name="Wang J."/>
            <person name="Shi W."/>
            <person name="Du L."/>
            <person name="Sun Y."/>
            <person name="Zhan W."/>
            <person name="Jiang J.F."/>
            <person name="Wang Q."/>
            <person name="Zhang B."/>
            <person name="Ji P."/>
            <person name="Bell-Sakyi L."/>
            <person name="Cui X.M."/>
            <person name="Yuan T.T."/>
            <person name="Jiang B.G."/>
            <person name="Yang W.F."/>
            <person name="Lam T.T."/>
            <person name="Chang Q.C."/>
            <person name="Ding S.J."/>
            <person name="Wang X.J."/>
            <person name="Zhu J.G."/>
            <person name="Ruan X.D."/>
            <person name="Zhao L."/>
            <person name="Wei J.T."/>
            <person name="Ye R.Z."/>
            <person name="Que T.C."/>
            <person name="Du C.H."/>
            <person name="Zhou Y.H."/>
            <person name="Cheng J.X."/>
            <person name="Dai P.F."/>
            <person name="Guo W.B."/>
            <person name="Han X.H."/>
            <person name="Huang E.J."/>
            <person name="Li L.F."/>
            <person name="Wei W."/>
            <person name="Gao Y.C."/>
            <person name="Liu J.Z."/>
            <person name="Shao H.Z."/>
            <person name="Wang X."/>
            <person name="Wang C.C."/>
            <person name="Yang T.C."/>
            <person name="Huo Q.B."/>
            <person name="Li W."/>
            <person name="Chen H.Y."/>
            <person name="Chen S.E."/>
            <person name="Zhou L.G."/>
            <person name="Ni X.B."/>
            <person name="Tian J.H."/>
            <person name="Sheng Y."/>
            <person name="Liu T."/>
            <person name="Pan Y.S."/>
            <person name="Xia L.Y."/>
            <person name="Li J."/>
            <person name="Zhao F."/>
            <person name="Cao W.C."/>
        </authorList>
    </citation>
    <scope>NUCLEOTIDE SEQUENCE</scope>
    <source>
        <strain evidence="1">Rsan-2018</strain>
    </source>
</reference>
<gene>
    <name evidence="1" type="ORF">HPB52_024407</name>
</gene>
<sequence>MQLLSDLPLLHHSSISKFTFQFLYKAFVRYIKPSDVAAIESPRTTVRWAQASAWDSDSDGSERLLNELGAQIYDFQVLASHGLRLYGAK</sequence>
<dbReference type="AlphaFoldDB" id="A0A9D4SMI3"/>
<comment type="caution">
    <text evidence="1">The sequence shown here is derived from an EMBL/GenBank/DDBJ whole genome shotgun (WGS) entry which is preliminary data.</text>
</comment>